<dbReference type="PANTHER" id="PTHR35596:SF1">
    <property type="entry name" value="MICROBIAL-TYPE PARG CATALYTIC DOMAIN-CONTAINING PROTEIN"/>
    <property type="match status" value="1"/>
</dbReference>
<name>A0AAE3ZQC5_9ACTN</name>
<keyword evidence="3" id="KW-1185">Reference proteome</keyword>
<gene>
    <name evidence="2" type="ORF">J2S44_004373</name>
</gene>
<dbReference type="NCBIfam" id="TIGR02452">
    <property type="entry name" value="TIGR02452 family protein"/>
    <property type="match status" value="1"/>
</dbReference>
<proteinExistence type="predicted"/>
<dbReference type="SUPFAM" id="SSF52949">
    <property type="entry name" value="Macro domain-like"/>
    <property type="match status" value="1"/>
</dbReference>
<feature type="domain" description="Microbial-type PARG catalytic" evidence="1">
    <location>
        <begin position="12"/>
        <end position="154"/>
    </location>
</feature>
<evidence type="ECO:0000313" key="3">
    <source>
        <dbReference type="Proteomes" id="UP001183629"/>
    </source>
</evidence>
<dbReference type="EMBL" id="JAVDYC010000001">
    <property type="protein sequence ID" value="MDR7324123.1"/>
    <property type="molecule type" value="Genomic_DNA"/>
</dbReference>
<dbReference type="InterPro" id="IPR043472">
    <property type="entry name" value="Macro_dom-like"/>
</dbReference>
<reference evidence="2 3" key="1">
    <citation type="submission" date="2023-07" db="EMBL/GenBank/DDBJ databases">
        <title>Sequencing the genomes of 1000 actinobacteria strains.</title>
        <authorList>
            <person name="Klenk H.-P."/>
        </authorList>
    </citation>
    <scope>NUCLEOTIDE SEQUENCE [LARGE SCALE GENOMIC DNA]</scope>
    <source>
        <strain evidence="2 3">DSM 44711</strain>
    </source>
</reference>
<dbReference type="AlphaFoldDB" id="A0AAE3ZQC5"/>
<dbReference type="Pfam" id="PF10021">
    <property type="entry name" value="PARG_cat_microb"/>
    <property type="match status" value="1"/>
</dbReference>
<dbReference type="RefSeq" id="WP_310417041.1">
    <property type="nucleotide sequence ID" value="NZ_JAVDYC010000001.1"/>
</dbReference>
<dbReference type="PANTHER" id="PTHR35596">
    <property type="entry name" value="DUF2263 DOMAIN-CONTAINING PROTEIN"/>
    <property type="match status" value="1"/>
</dbReference>
<comment type="caution">
    <text evidence="2">The sequence shown here is derived from an EMBL/GenBank/DDBJ whole genome shotgun (WGS) entry which is preliminary data.</text>
</comment>
<sequence length="279" mass="29493">MPSDRRWAAEIAADTLRALEAGHYGLDGHRVALAESVQRSIAGTVTYPPESLGPDPVTAPAGGTVEVRGETTLAATRRLAAAGHRVAALNFASGRTPGGGFLRGAIAQEETLARSSALYPCLAGNPMYAANRASGDPMYTDAVIYSPDVPVFRDDRGGWLDRPYPCGFLTCAAVNASVLLQRTPPDGRATARARITAAMRRRIAAVLTAGLRHRHDAIVLGAWGCGVFGNDPATVARLFAEALHGPFAGAYPLVVFSIFDPSARQPVLHTFREALAHRS</sequence>
<dbReference type="InterPro" id="IPR019261">
    <property type="entry name" value="PARG_cat_microbial"/>
</dbReference>
<organism evidence="2 3">
    <name type="scientific">Catenuloplanes niger</name>
    <dbReference type="NCBI Taxonomy" id="587534"/>
    <lineage>
        <taxon>Bacteria</taxon>
        <taxon>Bacillati</taxon>
        <taxon>Actinomycetota</taxon>
        <taxon>Actinomycetes</taxon>
        <taxon>Micromonosporales</taxon>
        <taxon>Micromonosporaceae</taxon>
        <taxon>Catenuloplanes</taxon>
    </lineage>
</organism>
<evidence type="ECO:0000259" key="1">
    <source>
        <dbReference type="Pfam" id="PF10021"/>
    </source>
</evidence>
<evidence type="ECO:0000313" key="2">
    <source>
        <dbReference type="EMBL" id="MDR7324123.1"/>
    </source>
</evidence>
<dbReference type="Proteomes" id="UP001183629">
    <property type="component" value="Unassembled WGS sequence"/>
</dbReference>
<dbReference type="InterPro" id="IPR012664">
    <property type="entry name" value="CHP02452"/>
</dbReference>
<dbReference type="PIRSF" id="PIRSF014899">
    <property type="entry name" value="UCP014899"/>
    <property type="match status" value="1"/>
</dbReference>
<accession>A0AAE3ZQC5</accession>
<dbReference type="Gene3D" id="3.40.220.10">
    <property type="entry name" value="Leucine Aminopeptidase, subunit E, domain 1"/>
    <property type="match status" value="1"/>
</dbReference>
<protein>
    <submittedName>
        <fullName evidence="2">Uncharacterized protein (TIGR02452 family)</fullName>
    </submittedName>
</protein>